<dbReference type="InterPro" id="IPR036895">
    <property type="entry name" value="Uracil-DNA_glycosylase-like_sf"/>
</dbReference>
<dbReference type="Pfam" id="PF03167">
    <property type="entry name" value="UDG"/>
    <property type="match status" value="1"/>
</dbReference>
<evidence type="ECO:0000256" key="7">
    <source>
        <dbReference type="ARBA" id="ARBA00022763"/>
    </source>
</evidence>
<organism evidence="13">
    <name type="scientific">hydrothermal vent metagenome</name>
    <dbReference type="NCBI Taxonomy" id="652676"/>
    <lineage>
        <taxon>unclassified sequences</taxon>
        <taxon>metagenomes</taxon>
        <taxon>ecological metagenomes</taxon>
    </lineage>
</organism>
<dbReference type="CDD" id="cd10030">
    <property type="entry name" value="UDG-F4_TTUDGA_SPO1dp_like"/>
    <property type="match status" value="1"/>
</dbReference>
<name>A0A3B1B553_9ZZZZ</name>
<keyword evidence="5" id="KW-0004">4Fe-4S</keyword>
<dbReference type="EMBL" id="UOFY01000066">
    <property type="protein sequence ID" value="VAX11302.1"/>
    <property type="molecule type" value="Genomic_DNA"/>
</dbReference>
<evidence type="ECO:0000256" key="5">
    <source>
        <dbReference type="ARBA" id="ARBA00022485"/>
    </source>
</evidence>
<dbReference type="PANTHER" id="PTHR33693">
    <property type="entry name" value="TYPE-5 URACIL-DNA GLYCOSYLASE"/>
    <property type="match status" value="1"/>
</dbReference>
<evidence type="ECO:0000256" key="11">
    <source>
        <dbReference type="ARBA" id="ARBA00023204"/>
    </source>
</evidence>
<evidence type="ECO:0000256" key="1">
    <source>
        <dbReference type="ARBA" id="ARBA00001400"/>
    </source>
</evidence>
<keyword evidence="11" id="KW-0234">DNA repair</keyword>
<protein>
    <recommendedName>
        <fullName evidence="4">Type-4 uracil-DNA glycosylase</fullName>
        <ecNumber evidence="3">3.2.2.27</ecNumber>
    </recommendedName>
</protein>
<accession>A0A3B1B553</accession>
<evidence type="ECO:0000256" key="6">
    <source>
        <dbReference type="ARBA" id="ARBA00022723"/>
    </source>
</evidence>
<keyword evidence="8 13" id="KW-0378">Hydrolase</keyword>
<dbReference type="NCBIfam" id="TIGR00758">
    <property type="entry name" value="UDG_fam4"/>
    <property type="match status" value="1"/>
</dbReference>
<feature type="domain" description="Uracil-DNA glycosylase-like" evidence="12">
    <location>
        <begin position="82"/>
        <end position="229"/>
    </location>
</feature>
<evidence type="ECO:0000256" key="8">
    <source>
        <dbReference type="ARBA" id="ARBA00022801"/>
    </source>
</evidence>
<evidence type="ECO:0000259" key="12">
    <source>
        <dbReference type="SMART" id="SM00986"/>
    </source>
</evidence>
<evidence type="ECO:0000313" key="13">
    <source>
        <dbReference type="EMBL" id="VAX11302.1"/>
    </source>
</evidence>
<proteinExistence type="inferred from homology"/>
<dbReference type="GO" id="GO:0051539">
    <property type="term" value="F:4 iron, 4 sulfur cluster binding"/>
    <property type="evidence" value="ECO:0007669"/>
    <property type="project" value="UniProtKB-KW"/>
</dbReference>
<keyword evidence="13" id="KW-0326">Glycosidase</keyword>
<sequence>MGIDVWVRKNVPEMESFVQDATPAVVEIATSQAVVMAETEAPLNHPATPDNDVLTLDWAALQTRVAQCDLCELHKTRTQTVFGTGSHHADWLIIGEAPDVPEDSQGEAFVGAGGQLLNAMLRALDLKREDVYITNSLKCCSQNRAITESEVRCCSSYLQRQIQLLQPKIILILGSTAAQHVLQTNTTLGRLRGRVHHFDYSPVPVIVSYHPAYLLSSPLEKRNSWEDLLFAKSMLVSGD</sequence>
<comment type="similarity">
    <text evidence="2">Belongs to the uracil-DNA glycosylase (UDG) superfamily. Type 4 (UDGa) family.</text>
</comment>
<keyword evidence="10" id="KW-0411">Iron-sulfur</keyword>
<keyword evidence="9" id="KW-0408">Iron</keyword>
<dbReference type="GO" id="GO:0004844">
    <property type="term" value="F:uracil DNA N-glycosylase activity"/>
    <property type="evidence" value="ECO:0007669"/>
    <property type="project" value="UniProtKB-EC"/>
</dbReference>
<evidence type="ECO:0000256" key="3">
    <source>
        <dbReference type="ARBA" id="ARBA00012030"/>
    </source>
</evidence>
<dbReference type="PANTHER" id="PTHR33693:SF1">
    <property type="entry name" value="TYPE-4 URACIL-DNA GLYCOSYLASE"/>
    <property type="match status" value="1"/>
</dbReference>
<keyword evidence="7" id="KW-0227">DNA damage</keyword>
<evidence type="ECO:0000256" key="9">
    <source>
        <dbReference type="ARBA" id="ARBA00023004"/>
    </source>
</evidence>
<gene>
    <name evidence="13" type="ORF">MNBD_GAMMA25-1732</name>
</gene>
<dbReference type="InterPro" id="IPR005122">
    <property type="entry name" value="Uracil-DNA_glycosylase-like"/>
</dbReference>
<dbReference type="InterPro" id="IPR051536">
    <property type="entry name" value="UDG_Type-4/5"/>
</dbReference>
<dbReference type="SMART" id="SM00986">
    <property type="entry name" value="UDG"/>
    <property type="match status" value="1"/>
</dbReference>
<dbReference type="InterPro" id="IPR005273">
    <property type="entry name" value="Ura-DNA_glyco_family4"/>
</dbReference>
<comment type="catalytic activity">
    <reaction evidence="1">
        <text>Hydrolyzes single-stranded DNA or mismatched double-stranded DNA and polynucleotides, releasing free uracil.</text>
        <dbReference type="EC" id="3.2.2.27"/>
    </reaction>
</comment>
<reference evidence="13" key="1">
    <citation type="submission" date="2018-06" db="EMBL/GenBank/DDBJ databases">
        <authorList>
            <person name="Zhirakovskaya E."/>
        </authorList>
    </citation>
    <scope>NUCLEOTIDE SEQUENCE</scope>
</reference>
<dbReference type="EC" id="3.2.2.27" evidence="3"/>
<dbReference type="AlphaFoldDB" id="A0A3B1B553"/>
<dbReference type="GO" id="GO:0046872">
    <property type="term" value="F:metal ion binding"/>
    <property type="evidence" value="ECO:0007669"/>
    <property type="project" value="UniProtKB-KW"/>
</dbReference>
<evidence type="ECO:0000256" key="10">
    <source>
        <dbReference type="ARBA" id="ARBA00023014"/>
    </source>
</evidence>
<dbReference type="GO" id="GO:0006281">
    <property type="term" value="P:DNA repair"/>
    <property type="evidence" value="ECO:0007669"/>
    <property type="project" value="UniProtKB-KW"/>
</dbReference>
<keyword evidence="6" id="KW-0479">Metal-binding</keyword>
<dbReference type="SUPFAM" id="SSF52141">
    <property type="entry name" value="Uracil-DNA glycosylase-like"/>
    <property type="match status" value="1"/>
</dbReference>
<dbReference type="SMART" id="SM00987">
    <property type="entry name" value="UreE_C"/>
    <property type="match status" value="1"/>
</dbReference>
<dbReference type="Gene3D" id="3.40.470.10">
    <property type="entry name" value="Uracil-DNA glycosylase-like domain"/>
    <property type="match status" value="1"/>
</dbReference>
<evidence type="ECO:0000256" key="2">
    <source>
        <dbReference type="ARBA" id="ARBA00006521"/>
    </source>
</evidence>
<evidence type="ECO:0000256" key="4">
    <source>
        <dbReference type="ARBA" id="ARBA00019403"/>
    </source>
</evidence>